<organism evidence="7 8">
    <name type="scientific">Microthyrium microscopicum</name>
    <dbReference type="NCBI Taxonomy" id="703497"/>
    <lineage>
        <taxon>Eukaryota</taxon>
        <taxon>Fungi</taxon>
        <taxon>Dikarya</taxon>
        <taxon>Ascomycota</taxon>
        <taxon>Pezizomycotina</taxon>
        <taxon>Dothideomycetes</taxon>
        <taxon>Dothideomycetes incertae sedis</taxon>
        <taxon>Microthyriales</taxon>
        <taxon>Microthyriaceae</taxon>
        <taxon>Microthyrium</taxon>
    </lineage>
</organism>
<evidence type="ECO:0000313" key="7">
    <source>
        <dbReference type="EMBL" id="KAF2663516.1"/>
    </source>
</evidence>
<evidence type="ECO:0000256" key="2">
    <source>
        <dbReference type="ARBA" id="ARBA00007646"/>
    </source>
</evidence>
<evidence type="ECO:0000256" key="4">
    <source>
        <dbReference type="ARBA" id="ARBA00023163"/>
    </source>
</evidence>
<sequence>MEAPQSTTQPAPTDEEKSNPKPRDARLIHALLSAQGVTAYQDRVPVMLVDFAYRYTRGVLSDAAALSAEGYGAPEVHSKSKGAQDDITMTSLRLAVASRQISQFQPSLGKPDLSEMAVDTNRAGLPRVDREFGVRLPGERHLFTGSGFGVPEEWEEDMVVDEEEVVEGLETAEGDGSGILDDQDMDEDEFEEVMGTDQKMGGT</sequence>
<dbReference type="Gene3D" id="1.10.20.10">
    <property type="entry name" value="Histone, subunit A"/>
    <property type="match status" value="1"/>
</dbReference>
<dbReference type="GO" id="GO:0003713">
    <property type="term" value="F:transcription coactivator activity"/>
    <property type="evidence" value="ECO:0007669"/>
    <property type="project" value="TreeGrafter"/>
</dbReference>
<dbReference type="GO" id="GO:0005669">
    <property type="term" value="C:transcription factor TFIID complex"/>
    <property type="evidence" value="ECO:0007669"/>
    <property type="project" value="TreeGrafter"/>
</dbReference>
<keyword evidence="5" id="KW-0539">Nucleus</keyword>
<dbReference type="GO" id="GO:0051123">
    <property type="term" value="P:RNA polymerase II preinitiation complex assembly"/>
    <property type="evidence" value="ECO:0007669"/>
    <property type="project" value="TreeGrafter"/>
</dbReference>
<dbReference type="InterPro" id="IPR009072">
    <property type="entry name" value="Histone-fold"/>
</dbReference>
<evidence type="ECO:0000256" key="1">
    <source>
        <dbReference type="ARBA" id="ARBA00004123"/>
    </source>
</evidence>
<dbReference type="GO" id="GO:0046982">
    <property type="term" value="F:protein heterodimerization activity"/>
    <property type="evidence" value="ECO:0007669"/>
    <property type="project" value="InterPro"/>
</dbReference>
<feature type="compositionally biased region" description="Polar residues" evidence="6">
    <location>
        <begin position="1"/>
        <end position="11"/>
    </location>
</feature>
<feature type="compositionally biased region" description="Basic and acidic residues" evidence="6">
    <location>
        <begin position="14"/>
        <end position="24"/>
    </location>
</feature>
<accession>A0A6A6TVN3</accession>
<dbReference type="OrthoDB" id="341924at2759"/>
<dbReference type="GO" id="GO:0000124">
    <property type="term" value="C:SAGA complex"/>
    <property type="evidence" value="ECO:0007669"/>
    <property type="project" value="TreeGrafter"/>
</dbReference>
<dbReference type="InterPro" id="IPR051431">
    <property type="entry name" value="TFIID_subunit_9"/>
</dbReference>
<feature type="region of interest" description="Disordered" evidence="6">
    <location>
        <begin position="1"/>
        <end position="24"/>
    </location>
</feature>
<dbReference type="PANTHER" id="PTHR48068">
    <property type="entry name" value="TAF9 RNA POLYMERASE II, TATA BOX-BINDING PROTEIN (TBP)-ASSOCIATED FACTOR"/>
    <property type="match status" value="1"/>
</dbReference>
<protein>
    <submittedName>
        <fullName evidence="7">TFIID-31kDa-domain-containing protein</fullName>
    </submittedName>
</protein>
<keyword evidence="8" id="KW-1185">Reference proteome</keyword>
<dbReference type="EMBL" id="MU004245">
    <property type="protein sequence ID" value="KAF2663516.1"/>
    <property type="molecule type" value="Genomic_DNA"/>
</dbReference>
<dbReference type="PANTHER" id="PTHR48068:SF4">
    <property type="entry name" value="TATA-BOX BINDING PROTEIN ASSOCIATED FACTOR 9"/>
    <property type="match status" value="1"/>
</dbReference>
<dbReference type="GO" id="GO:0016251">
    <property type="term" value="F:RNA polymerase II general transcription initiation factor activity"/>
    <property type="evidence" value="ECO:0007669"/>
    <property type="project" value="TreeGrafter"/>
</dbReference>
<evidence type="ECO:0000256" key="3">
    <source>
        <dbReference type="ARBA" id="ARBA00023015"/>
    </source>
</evidence>
<dbReference type="AlphaFoldDB" id="A0A6A6TVN3"/>
<comment type="subcellular location">
    <subcellularLocation>
        <location evidence="1">Nucleus</location>
    </subcellularLocation>
</comment>
<dbReference type="SUPFAM" id="SSF47113">
    <property type="entry name" value="Histone-fold"/>
    <property type="match status" value="1"/>
</dbReference>
<dbReference type="Pfam" id="PF02291">
    <property type="entry name" value="TFIID-31kDa"/>
    <property type="match status" value="1"/>
</dbReference>
<dbReference type="CDD" id="cd07979">
    <property type="entry name" value="HFD_TAF9"/>
    <property type="match status" value="1"/>
</dbReference>
<dbReference type="Proteomes" id="UP000799302">
    <property type="component" value="Unassembled WGS sequence"/>
</dbReference>
<gene>
    <name evidence="7" type="ORF">BT63DRAFT_430358</name>
</gene>
<name>A0A6A6TVN3_9PEZI</name>
<keyword evidence="4" id="KW-0804">Transcription</keyword>
<evidence type="ECO:0000256" key="5">
    <source>
        <dbReference type="ARBA" id="ARBA00023242"/>
    </source>
</evidence>
<keyword evidence="3" id="KW-0805">Transcription regulation</keyword>
<comment type="similarity">
    <text evidence="2">Belongs to the TAF9 family.</text>
</comment>
<evidence type="ECO:0000313" key="8">
    <source>
        <dbReference type="Proteomes" id="UP000799302"/>
    </source>
</evidence>
<proteinExistence type="inferred from homology"/>
<dbReference type="InterPro" id="IPR003162">
    <property type="entry name" value="TFIID-31"/>
</dbReference>
<reference evidence="7" key="1">
    <citation type="journal article" date="2020" name="Stud. Mycol.">
        <title>101 Dothideomycetes genomes: a test case for predicting lifestyles and emergence of pathogens.</title>
        <authorList>
            <person name="Haridas S."/>
            <person name="Albert R."/>
            <person name="Binder M."/>
            <person name="Bloem J."/>
            <person name="Labutti K."/>
            <person name="Salamov A."/>
            <person name="Andreopoulos B."/>
            <person name="Baker S."/>
            <person name="Barry K."/>
            <person name="Bills G."/>
            <person name="Bluhm B."/>
            <person name="Cannon C."/>
            <person name="Castanera R."/>
            <person name="Culley D."/>
            <person name="Daum C."/>
            <person name="Ezra D."/>
            <person name="Gonzalez J."/>
            <person name="Henrissat B."/>
            <person name="Kuo A."/>
            <person name="Liang C."/>
            <person name="Lipzen A."/>
            <person name="Lutzoni F."/>
            <person name="Magnuson J."/>
            <person name="Mondo S."/>
            <person name="Nolan M."/>
            <person name="Ohm R."/>
            <person name="Pangilinan J."/>
            <person name="Park H.-J."/>
            <person name="Ramirez L."/>
            <person name="Alfaro M."/>
            <person name="Sun H."/>
            <person name="Tritt A."/>
            <person name="Yoshinaga Y."/>
            <person name="Zwiers L.-H."/>
            <person name="Turgeon B."/>
            <person name="Goodwin S."/>
            <person name="Spatafora J."/>
            <person name="Crous P."/>
            <person name="Grigoriev I."/>
        </authorList>
    </citation>
    <scope>NUCLEOTIDE SEQUENCE</scope>
    <source>
        <strain evidence="7">CBS 115976</strain>
    </source>
</reference>
<evidence type="ECO:0000256" key="6">
    <source>
        <dbReference type="SAM" id="MobiDB-lite"/>
    </source>
</evidence>